<feature type="compositionally biased region" description="Polar residues" evidence="1">
    <location>
        <begin position="25"/>
        <end position="38"/>
    </location>
</feature>
<dbReference type="PANTHER" id="PTHR21207">
    <property type="entry name" value="PARKIN COREGULATED GENE PROTEIN PARK2 COREGULATED"/>
    <property type="match status" value="1"/>
</dbReference>
<keyword evidence="3" id="KW-1185">Reference proteome</keyword>
<dbReference type="OrthoDB" id="10258089at2759"/>
<dbReference type="Pfam" id="PF10274">
    <property type="entry name" value="ParcG"/>
    <property type="match status" value="1"/>
</dbReference>
<feature type="region of interest" description="Disordered" evidence="1">
    <location>
        <begin position="1"/>
        <end position="45"/>
    </location>
</feature>
<dbReference type="AlphaFoldDB" id="A0A8S4NQA4"/>
<evidence type="ECO:0008006" key="4">
    <source>
        <dbReference type="Google" id="ProtNLM"/>
    </source>
</evidence>
<dbReference type="EMBL" id="CAIIXF020000005">
    <property type="protein sequence ID" value="CAH1782542.1"/>
    <property type="molecule type" value="Genomic_DNA"/>
</dbReference>
<protein>
    <recommendedName>
        <fullName evidence="4">PACRG-like protein</fullName>
    </recommendedName>
</protein>
<sequence>MSFATAGKGSRTPGAKPGSGGTKKPTPSATGKLSNRLNPKTIDPFANPKKAKSAFASVYTNGGIPCRLVHGSVKHKLAWEPPVEQVAFDPVLVTLAEGLKEKIHPYTFVAKMGFKELLEAPHACDQTVQILPKLMPPLRTTLSDSDPGVFDAGLDAVMQLSAVVGPALNTHLKVLLVPICKKLMDKKHRDKVTDLLHTLEQNGGKECTPILKSKAPTYMSIYM</sequence>
<organism evidence="2 3">
    <name type="scientific">Owenia fusiformis</name>
    <name type="common">Polychaete worm</name>
    <dbReference type="NCBI Taxonomy" id="6347"/>
    <lineage>
        <taxon>Eukaryota</taxon>
        <taxon>Metazoa</taxon>
        <taxon>Spiralia</taxon>
        <taxon>Lophotrochozoa</taxon>
        <taxon>Annelida</taxon>
        <taxon>Polychaeta</taxon>
        <taxon>Sedentaria</taxon>
        <taxon>Canalipalpata</taxon>
        <taxon>Sabellida</taxon>
        <taxon>Oweniida</taxon>
        <taxon>Oweniidae</taxon>
        <taxon>Owenia</taxon>
    </lineage>
</organism>
<evidence type="ECO:0000256" key="1">
    <source>
        <dbReference type="SAM" id="MobiDB-lite"/>
    </source>
</evidence>
<dbReference type="InterPro" id="IPR019399">
    <property type="entry name" value="Parkin_co-regulated_protein"/>
</dbReference>
<dbReference type="InterPro" id="IPR011989">
    <property type="entry name" value="ARM-like"/>
</dbReference>
<dbReference type="Gene3D" id="1.25.10.10">
    <property type="entry name" value="Leucine-rich Repeat Variant"/>
    <property type="match status" value="1"/>
</dbReference>
<dbReference type="PANTHER" id="PTHR21207:SF1">
    <property type="entry name" value="PACRG-LIKE PROTEIN"/>
    <property type="match status" value="1"/>
</dbReference>
<evidence type="ECO:0000313" key="3">
    <source>
        <dbReference type="Proteomes" id="UP000749559"/>
    </source>
</evidence>
<name>A0A8S4NQA4_OWEFU</name>
<dbReference type="SUPFAM" id="SSF48371">
    <property type="entry name" value="ARM repeat"/>
    <property type="match status" value="1"/>
</dbReference>
<dbReference type="InterPro" id="IPR016024">
    <property type="entry name" value="ARM-type_fold"/>
</dbReference>
<reference evidence="2" key="1">
    <citation type="submission" date="2022-03" db="EMBL/GenBank/DDBJ databases">
        <authorList>
            <person name="Martin C."/>
        </authorList>
    </citation>
    <scope>NUCLEOTIDE SEQUENCE</scope>
</reference>
<accession>A0A8S4NQA4</accession>
<dbReference type="Proteomes" id="UP000749559">
    <property type="component" value="Unassembled WGS sequence"/>
</dbReference>
<evidence type="ECO:0000313" key="2">
    <source>
        <dbReference type="EMBL" id="CAH1782542.1"/>
    </source>
</evidence>
<comment type="caution">
    <text evidence="2">The sequence shown here is derived from an EMBL/GenBank/DDBJ whole genome shotgun (WGS) entry which is preliminary data.</text>
</comment>
<gene>
    <name evidence="2" type="ORF">OFUS_LOCUS8979</name>
</gene>
<proteinExistence type="predicted"/>